<comment type="caution">
    <text evidence="1">The sequence shown here is derived from an EMBL/GenBank/DDBJ whole genome shotgun (WGS) entry which is preliminary data.</text>
</comment>
<dbReference type="Proteomes" id="UP000582837">
    <property type="component" value="Unassembled WGS sequence"/>
</dbReference>
<evidence type="ECO:0000313" key="1">
    <source>
        <dbReference type="EMBL" id="MBB6072886.1"/>
    </source>
</evidence>
<accession>A0A841H4R3</accession>
<name>A0A841H4R3_9BACT</name>
<dbReference type="EMBL" id="JACHIA010000019">
    <property type="protein sequence ID" value="MBB6072886.1"/>
    <property type="molecule type" value="Genomic_DNA"/>
</dbReference>
<organism evidence="1 2">
    <name type="scientific">Longimicrobium terrae</name>
    <dbReference type="NCBI Taxonomy" id="1639882"/>
    <lineage>
        <taxon>Bacteria</taxon>
        <taxon>Pseudomonadati</taxon>
        <taxon>Gemmatimonadota</taxon>
        <taxon>Longimicrobiia</taxon>
        <taxon>Longimicrobiales</taxon>
        <taxon>Longimicrobiaceae</taxon>
        <taxon>Longimicrobium</taxon>
    </lineage>
</organism>
<reference evidence="1 2" key="1">
    <citation type="submission" date="2020-08" db="EMBL/GenBank/DDBJ databases">
        <title>Genomic Encyclopedia of Type Strains, Phase IV (KMG-IV): sequencing the most valuable type-strain genomes for metagenomic binning, comparative biology and taxonomic classification.</title>
        <authorList>
            <person name="Goeker M."/>
        </authorList>
    </citation>
    <scope>NUCLEOTIDE SEQUENCE [LARGE SCALE GENOMIC DNA]</scope>
    <source>
        <strain evidence="1 2">DSM 29007</strain>
    </source>
</reference>
<proteinExistence type="predicted"/>
<evidence type="ECO:0000313" key="2">
    <source>
        <dbReference type="Proteomes" id="UP000582837"/>
    </source>
</evidence>
<evidence type="ECO:0008006" key="3">
    <source>
        <dbReference type="Google" id="ProtNLM"/>
    </source>
</evidence>
<dbReference type="RefSeq" id="WP_170036981.1">
    <property type="nucleotide sequence ID" value="NZ_JABDTL010000002.1"/>
</dbReference>
<sequence length="66" mass="7354">MNDNDLRIADAMRRACLEAGESAYEDAGIRGLYADGRWEAAHDAIRRVDLHAVIRDAIRDGGQTIR</sequence>
<keyword evidence="2" id="KW-1185">Reference proteome</keyword>
<protein>
    <recommendedName>
        <fullName evidence="3">Acetyltransferase</fullName>
    </recommendedName>
</protein>
<gene>
    <name evidence="1" type="ORF">HNQ61_004552</name>
</gene>
<dbReference type="AlphaFoldDB" id="A0A841H4R3"/>